<keyword evidence="3" id="KW-1185">Reference proteome</keyword>
<feature type="compositionally biased region" description="Low complexity" evidence="1">
    <location>
        <begin position="254"/>
        <end position="267"/>
    </location>
</feature>
<reference evidence="2 3" key="1">
    <citation type="submission" date="2021-07" db="EMBL/GenBank/DDBJ databases">
        <title>Characterization of Violacein-producing bacteria and related species.</title>
        <authorList>
            <person name="Wilson H.S."/>
            <person name="De Leon M.E."/>
        </authorList>
    </citation>
    <scope>NUCLEOTIDE SEQUENCE [LARGE SCALE GENOMIC DNA]</scope>
    <source>
        <strain evidence="2 3">HSC-2F05</strain>
    </source>
</reference>
<evidence type="ECO:0000256" key="1">
    <source>
        <dbReference type="SAM" id="MobiDB-lite"/>
    </source>
</evidence>
<comment type="caution">
    <text evidence="2">The sequence shown here is derived from an EMBL/GenBank/DDBJ whole genome shotgun (WGS) entry which is preliminary data.</text>
</comment>
<evidence type="ECO:0000313" key="3">
    <source>
        <dbReference type="Proteomes" id="UP001198602"/>
    </source>
</evidence>
<dbReference type="SUPFAM" id="SSF56112">
    <property type="entry name" value="Protein kinase-like (PK-like)"/>
    <property type="match status" value="1"/>
</dbReference>
<dbReference type="Proteomes" id="UP001198602">
    <property type="component" value="Unassembled WGS sequence"/>
</dbReference>
<feature type="compositionally biased region" description="Low complexity" evidence="1">
    <location>
        <begin position="181"/>
        <end position="205"/>
    </location>
</feature>
<feature type="region of interest" description="Disordered" evidence="1">
    <location>
        <begin position="248"/>
        <end position="267"/>
    </location>
</feature>
<accession>A0ABS7Y653</accession>
<evidence type="ECO:0008006" key="4">
    <source>
        <dbReference type="Google" id="ProtNLM"/>
    </source>
</evidence>
<protein>
    <recommendedName>
        <fullName evidence="4">Protein kinase domain-containing protein</fullName>
    </recommendedName>
</protein>
<dbReference type="EMBL" id="JAHYBX010000001">
    <property type="protein sequence ID" value="MCA1855166.1"/>
    <property type="molecule type" value="Genomic_DNA"/>
</dbReference>
<proteinExistence type="predicted"/>
<dbReference type="Gene3D" id="1.10.510.10">
    <property type="entry name" value="Transferase(Phosphotransferase) domain 1"/>
    <property type="match status" value="1"/>
</dbReference>
<feature type="region of interest" description="Disordered" evidence="1">
    <location>
        <begin position="170"/>
        <end position="216"/>
    </location>
</feature>
<organism evidence="2 3">
    <name type="scientific">Massilia hydrophila</name>
    <dbReference type="NCBI Taxonomy" id="3044279"/>
    <lineage>
        <taxon>Bacteria</taxon>
        <taxon>Pseudomonadati</taxon>
        <taxon>Pseudomonadota</taxon>
        <taxon>Betaproteobacteria</taxon>
        <taxon>Burkholderiales</taxon>
        <taxon>Oxalobacteraceae</taxon>
        <taxon>Telluria group</taxon>
        <taxon>Massilia</taxon>
    </lineage>
</organism>
<gene>
    <name evidence="2" type="ORF">LE190_04385</name>
</gene>
<sequence length="377" mass="39353">MTSTPETQYLQTDGRTVREVVEFNQELVNEVWCRRIIRQLLQSLELQYAMGLPHRPITPDTVQVLDSGDPMLLPSSETGAEWSEAGDMHDLAAIVHYAITREYPPEAPLRGRVLGAGEGYSPAFVGAIDRCLGRDPQQRPHNVEQLRALFGIVPRSAPVPVPMIEPLEPEAESGQVPLPEPAGVAAAGPATDSAVPAAAPASGVPPELPATPAPGAKRHRPILATAAVVLAALAGLFFLLERTEAPGMSPPAVPQAGPAQPLDAPPATAVDAPVAADAPAAPAAEADTVKVAGEAAAGSVPAADGANYKLVIKPWGMVEVDGVNRGPSPPLKRLTLAPGTHTIRILNPSFPEHTVTVNAVKGTSPVIELDFTEEDAP</sequence>
<evidence type="ECO:0000313" key="2">
    <source>
        <dbReference type="EMBL" id="MCA1855166.1"/>
    </source>
</evidence>
<name>A0ABS7Y653_9BURK</name>
<dbReference type="RefSeq" id="WP_225237547.1">
    <property type="nucleotide sequence ID" value="NZ_JAHYBX010000001.1"/>
</dbReference>
<dbReference type="InterPro" id="IPR011009">
    <property type="entry name" value="Kinase-like_dom_sf"/>
</dbReference>